<feature type="region of interest" description="Disordered" evidence="1">
    <location>
        <begin position="18"/>
        <end position="69"/>
    </location>
</feature>
<feature type="compositionally biased region" description="Low complexity" evidence="1">
    <location>
        <begin position="24"/>
        <end position="35"/>
    </location>
</feature>
<accession>A0A1H2ZGU5</accession>
<proteinExistence type="predicted"/>
<reference evidence="2 3" key="1">
    <citation type="submission" date="2016-10" db="EMBL/GenBank/DDBJ databases">
        <authorList>
            <person name="de Groot N.N."/>
        </authorList>
    </citation>
    <scope>NUCLEOTIDE SEQUENCE [LARGE SCALE GENOMIC DNA]</scope>
    <source>
        <strain evidence="2 3">DSM 17890</strain>
    </source>
</reference>
<dbReference type="EMBL" id="FNMZ01000003">
    <property type="protein sequence ID" value="SDX16585.1"/>
    <property type="molecule type" value="Genomic_DNA"/>
</dbReference>
<dbReference type="Proteomes" id="UP000199118">
    <property type="component" value="Unassembled WGS sequence"/>
</dbReference>
<evidence type="ECO:0000256" key="1">
    <source>
        <dbReference type="SAM" id="MobiDB-lite"/>
    </source>
</evidence>
<name>A0A1H2ZGU5_9RHOB</name>
<gene>
    <name evidence="2" type="ORF">SAMN05444336_103502</name>
</gene>
<evidence type="ECO:0000313" key="3">
    <source>
        <dbReference type="Proteomes" id="UP000199118"/>
    </source>
</evidence>
<dbReference type="AlphaFoldDB" id="A0A1H2ZGU5"/>
<keyword evidence="3" id="KW-1185">Reference proteome</keyword>
<evidence type="ECO:0000313" key="2">
    <source>
        <dbReference type="EMBL" id="SDX16585.1"/>
    </source>
</evidence>
<protein>
    <submittedName>
        <fullName evidence="2">Uncharacterized protein</fullName>
    </submittedName>
</protein>
<organism evidence="2 3">
    <name type="scientific">Albimonas donghaensis</name>
    <dbReference type="NCBI Taxonomy" id="356660"/>
    <lineage>
        <taxon>Bacteria</taxon>
        <taxon>Pseudomonadati</taxon>
        <taxon>Pseudomonadota</taxon>
        <taxon>Alphaproteobacteria</taxon>
        <taxon>Rhodobacterales</taxon>
        <taxon>Paracoccaceae</taxon>
        <taxon>Albimonas</taxon>
    </lineage>
</organism>
<sequence>MLRAFQRASDALMTMDERTGNGAAGRRGAPSSPSPVTDDEGGRNQGRTPGLVVSEPLRQRRDGGWRSGARTIRGDWSGGVIVAGICPRGEAWMDIEGAPVSPFSVTFAPWGFRMTVGDLIQGVSYAVGLRPPEGPPRISILPYGPGLLQFGTRSRVLCTAVDPDV</sequence>